<evidence type="ECO:0000313" key="3">
    <source>
        <dbReference type="Proteomes" id="UP000265520"/>
    </source>
</evidence>
<dbReference type="AlphaFoldDB" id="A0A392RGL2"/>
<accession>A0A392RGL2</accession>
<organism evidence="2 3">
    <name type="scientific">Trifolium medium</name>
    <dbReference type="NCBI Taxonomy" id="97028"/>
    <lineage>
        <taxon>Eukaryota</taxon>
        <taxon>Viridiplantae</taxon>
        <taxon>Streptophyta</taxon>
        <taxon>Embryophyta</taxon>
        <taxon>Tracheophyta</taxon>
        <taxon>Spermatophyta</taxon>
        <taxon>Magnoliopsida</taxon>
        <taxon>eudicotyledons</taxon>
        <taxon>Gunneridae</taxon>
        <taxon>Pentapetalae</taxon>
        <taxon>rosids</taxon>
        <taxon>fabids</taxon>
        <taxon>Fabales</taxon>
        <taxon>Fabaceae</taxon>
        <taxon>Papilionoideae</taxon>
        <taxon>50 kb inversion clade</taxon>
        <taxon>NPAAA clade</taxon>
        <taxon>Hologalegina</taxon>
        <taxon>IRL clade</taxon>
        <taxon>Trifolieae</taxon>
        <taxon>Trifolium</taxon>
    </lineage>
</organism>
<proteinExistence type="predicted"/>
<keyword evidence="3" id="KW-1185">Reference proteome</keyword>
<protein>
    <submittedName>
        <fullName evidence="2">Uncharacterized protein</fullName>
    </submittedName>
</protein>
<dbReference type="EMBL" id="LXQA010226773">
    <property type="protein sequence ID" value="MCI35758.1"/>
    <property type="molecule type" value="Genomic_DNA"/>
</dbReference>
<sequence length="74" mass="8340">MRLVSSKTLKHPTHPLLEGKPKPPNSENIAFLFSNEPPDVIFEFMRLMKDEGVIITGDDIAKVSPGKRKRIVKV</sequence>
<comment type="caution">
    <text evidence="2">The sequence shown here is derived from an EMBL/GenBank/DDBJ whole genome shotgun (WGS) entry which is preliminary data.</text>
</comment>
<feature type="region of interest" description="Disordered" evidence="1">
    <location>
        <begin position="1"/>
        <end position="23"/>
    </location>
</feature>
<reference evidence="2 3" key="1">
    <citation type="journal article" date="2018" name="Front. Plant Sci.">
        <title>Red Clover (Trifolium pratense) and Zigzag Clover (T. medium) - A Picture of Genomic Similarities and Differences.</title>
        <authorList>
            <person name="Dluhosova J."/>
            <person name="Istvanek J."/>
            <person name="Nedelnik J."/>
            <person name="Repkova J."/>
        </authorList>
    </citation>
    <scope>NUCLEOTIDE SEQUENCE [LARGE SCALE GENOMIC DNA]</scope>
    <source>
        <strain evidence="3">cv. 10/8</strain>
        <tissue evidence="2">Leaf</tissue>
    </source>
</reference>
<dbReference type="Proteomes" id="UP000265520">
    <property type="component" value="Unassembled WGS sequence"/>
</dbReference>
<evidence type="ECO:0000256" key="1">
    <source>
        <dbReference type="SAM" id="MobiDB-lite"/>
    </source>
</evidence>
<name>A0A392RGL2_9FABA</name>
<evidence type="ECO:0000313" key="2">
    <source>
        <dbReference type="EMBL" id="MCI35758.1"/>
    </source>
</evidence>
<feature type="non-terminal residue" evidence="2">
    <location>
        <position position="74"/>
    </location>
</feature>